<organism evidence="1 2">
    <name type="scientific">Crocosphaera chwakensis CCY0110</name>
    <dbReference type="NCBI Taxonomy" id="391612"/>
    <lineage>
        <taxon>Bacteria</taxon>
        <taxon>Bacillati</taxon>
        <taxon>Cyanobacteriota</taxon>
        <taxon>Cyanophyceae</taxon>
        <taxon>Oscillatoriophycideae</taxon>
        <taxon>Chroococcales</taxon>
        <taxon>Aphanothecaceae</taxon>
        <taxon>Crocosphaera</taxon>
        <taxon>Crocosphaera chwakensis</taxon>
    </lineage>
</organism>
<proteinExistence type="predicted"/>
<keyword evidence="2" id="KW-1185">Reference proteome</keyword>
<name>A3IIU4_9CHRO</name>
<accession>A3IIU4</accession>
<evidence type="ECO:0000313" key="1">
    <source>
        <dbReference type="EMBL" id="EAZ93726.1"/>
    </source>
</evidence>
<sequence>MGSRCYHITVGQGVRMMTTSH</sequence>
<protein>
    <submittedName>
        <fullName evidence="1">Uncharacterized protein</fullName>
    </submittedName>
</protein>
<dbReference type="EMBL" id="AAXW01000002">
    <property type="protein sequence ID" value="EAZ93726.1"/>
    <property type="molecule type" value="Genomic_DNA"/>
</dbReference>
<evidence type="ECO:0000313" key="2">
    <source>
        <dbReference type="Proteomes" id="UP000003781"/>
    </source>
</evidence>
<reference evidence="1 2" key="1">
    <citation type="submission" date="2007-03" db="EMBL/GenBank/DDBJ databases">
        <authorList>
            <person name="Stal L."/>
            <person name="Ferriera S."/>
            <person name="Johnson J."/>
            <person name="Kravitz S."/>
            <person name="Beeson K."/>
            <person name="Sutton G."/>
            <person name="Rogers Y.-H."/>
            <person name="Friedman R."/>
            <person name="Frazier M."/>
            <person name="Venter J.C."/>
        </authorList>
    </citation>
    <scope>NUCLEOTIDE SEQUENCE [LARGE SCALE GENOMIC DNA]</scope>
    <source>
        <strain evidence="1 2">CCY0110</strain>
    </source>
</reference>
<dbReference type="AlphaFoldDB" id="A3IIU4"/>
<comment type="caution">
    <text evidence="1">The sequence shown here is derived from an EMBL/GenBank/DDBJ whole genome shotgun (WGS) entry which is preliminary data.</text>
</comment>
<dbReference type="Proteomes" id="UP000003781">
    <property type="component" value="Unassembled WGS sequence"/>
</dbReference>
<gene>
    <name evidence="1" type="ORF">CY0110_18062</name>
</gene>